<dbReference type="InterPro" id="IPR049914">
    <property type="entry name" value="PHD1-3/5-6"/>
</dbReference>
<feature type="region of interest" description="Disordered" evidence="7">
    <location>
        <begin position="563"/>
        <end position="603"/>
    </location>
</feature>
<keyword evidence="4" id="KW-0805">Transcription regulation</keyword>
<evidence type="ECO:0000256" key="5">
    <source>
        <dbReference type="ARBA" id="ARBA00023163"/>
    </source>
</evidence>
<evidence type="ECO:0000313" key="9">
    <source>
        <dbReference type="EMBL" id="KAI5440248.1"/>
    </source>
</evidence>
<feature type="coiled-coil region" evidence="6">
    <location>
        <begin position="328"/>
        <end position="355"/>
    </location>
</feature>
<proteinExistence type="predicted"/>
<dbReference type="AlphaFoldDB" id="A0A9D4YIN5"/>
<keyword evidence="2" id="KW-0863">Zinc-finger</keyword>
<dbReference type="GO" id="GO:0008270">
    <property type="term" value="F:zinc ion binding"/>
    <property type="evidence" value="ECO:0007669"/>
    <property type="project" value="UniProtKB-KW"/>
</dbReference>
<dbReference type="PANTHER" id="PTHR33304">
    <property type="match status" value="1"/>
</dbReference>
<evidence type="ECO:0000256" key="7">
    <source>
        <dbReference type="SAM" id="MobiDB-lite"/>
    </source>
</evidence>
<protein>
    <recommendedName>
        <fullName evidence="8">AIPP2-like SPOC-like domain-containing protein</fullName>
    </recommendedName>
</protein>
<sequence length="603" mass="67450">SYERHYRGLLDHMIQNDLALKGVFDGVELLIFPSNQLPESSQRWNMLFFLWGVFRGRRTNHSGSAKKICIPSLNVLPVEENSSTADVMLSEHFLSKGINEKSINSDKVCNALPSFTSIDRSPFTVSRNTDINRQTHLYSQQVSLEKPDGRIDSNTISRVPISCNHLCQSTKSTGSSLEASVLEDERCRESISPEELGTGVSSKMVEAKTDSAISDKTEKTLCWEIPSVSQQERDAAYNISKNELMEKTKYDEDQQRTRRKQKEDCRYIDLEETIENYETCAARNIVKDKASERLNIDEDQQRPKRKQRDGLYIDLEAAVENQGIDAVINITKDKLSEKKEDNEDQQRLKRKAKDRHYIDLEAPLQEDMSSEGVEYHLPNDKEVHHVDLSVVGCPKLLWNEVNEKLEDGEGSRKKLRTSFGGTSGLYSSAGRDSFNDSLTSLGNDLGSCSSVEDKGCEVASNEKIIREDFGTMVRTFFPVDTQNTNGSQLGQNTMSLKGIHVREGVIPNLNLALGEETELPLPHPPPAAPKGMLPPFLVGAVDKKNNRPDSLTEDDVAAASLSLSLSFPSSNKENTQTSSKAELLPDGHSVNPPFLLFGRYTDK</sequence>
<feature type="domain" description="AIPP2-like SPOC-like" evidence="8">
    <location>
        <begin position="1"/>
        <end position="54"/>
    </location>
</feature>
<evidence type="ECO:0000256" key="3">
    <source>
        <dbReference type="ARBA" id="ARBA00022833"/>
    </source>
</evidence>
<gene>
    <name evidence="9" type="ORF">KIW84_025539</name>
</gene>
<dbReference type="Proteomes" id="UP001058974">
    <property type="component" value="Chromosome 2"/>
</dbReference>
<name>A0A9D4YIN5_PEA</name>
<evidence type="ECO:0000256" key="6">
    <source>
        <dbReference type="SAM" id="Coils"/>
    </source>
</evidence>
<dbReference type="Gramene" id="Psat02G0553900-T5">
    <property type="protein sequence ID" value="KAI5440248.1"/>
    <property type="gene ID" value="KIW84_025539"/>
</dbReference>
<organism evidence="9 10">
    <name type="scientific">Pisum sativum</name>
    <name type="common">Garden pea</name>
    <name type="synonym">Lathyrus oleraceus</name>
    <dbReference type="NCBI Taxonomy" id="3888"/>
    <lineage>
        <taxon>Eukaryota</taxon>
        <taxon>Viridiplantae</taxon>
        <taxon>Streptophyta</taxon>
        <taxon>Embryophyta</taxon>
        <taxon>Tracheophyta</taxon>
        <taxon>Spermatophyta</taxon>
        <taxon>Magnoliopsida</taxon>
        <taxon>eudicotyledons</taxon>
        <taxon>Gunneridae</taxon>
        <taxon>Pentapetalae</taxon>
        <taxon>rosids</taxon>
        <taxon>fabids</taxon>
        <taxon>Fabales</taxon>
        <taxon>Fabaceae</taxon>
        <taxon>Papilionoideae</taxon>
        <taxon>50 kb inversion clade</taxon>
        <taxon>NPAAA clade</taxon>
        <taxon>Hologalegina</taxon>
        <taxon>IRL clade</taxon>
        <taxon>Fabeae</taxon>
        <taxon>Lathyrus</taxon>
    </lineage>
</organism>
<reference evidence="9 10" key="1">
    <citation type="journal article" date="2022" name="Nat. Genet.">
        <title>Improved pea reference genome and pan-genome highlight genomic features and evolutionary characteristics.</title>
        <authorList>
            <person name="Yang T."/>
            <person name="Liu R."/>
            <person name="Luo Y."/>
            <person name="Hu S."/>
            <person name="Wang D."/>
            <person name="Wang C."/>
            <person name="Pandey M.K."/>
            <person name="Ge S."/>
            <person name="Xu Q."/>
            <person name="Li N."/>
            <person name="Li G."/>
            <person name="Huang Y."/>
            <person name="Saxena R.K."/>
            <person name="Ji Y."/>
            <person name="Li M."/>
            <person name="Yan X."/>
            <person name="He Y."/>
            <person name="Liu Y."/>
            <person name="Wang X."/>
            <person name="Xiang C."/>
            <person name="Varshney R.K."/>
            <person name="Ding H."/>
            <person name="Gao S."/>
            <person name="Zong X."/>
        </authorList>
    </citation>
    <scope>NUCLEOTIDE SEQUENCE [LARGE SCALE GENOMIC DNA]</scope>
    <source>
        <strain evidence="9 10">cv. Zhongwan 6</strain>
    </source>
</reference>
<dbReference type="EMBL" id="JAMSHJ010000002">
    <property type="protein sequence ID" value="KAI5440248.1"/>
    <property type="molecule type" value="Genomic_DNA"/>
</dbReference>
<dbReference type="PANTHER" id="PTHR33304:SF9">
    <property type="entry name" value="RING_FYVE_PHD ZINC FINGER SUPERFAMILY PROTEIN"/>
    <property type="match status" value="1"/>
</dbReference>
<feature type="non-terminal residue" evidence="9">
    <location>
        <position position="1"/>
    </location>
</feature>
<comment type="caution">
    <text evidence="9">The sequence shown here is derived from an EMBL/GenBank/DDBJ whole genome shotgun (WGS) entry which is preliminary data.</text>
</comment>
<dbReference type="InterPro" id="IPR056280">
    <property type="entry name" value="AIPP2-like_SPOC"/>
</dbReference>
<keyword evidence="3" id="KW-0862">Zinc</keyword>
<keyword evidence="5" id="KW-0804">Transcription</keyword>
<dbReference type="GO" id="GO:0140566">
    <property type="term" value="F:histone reader activity"/>
    <property type="evidence" value="ECO:0007669"/>
    <property type="project" value="InterPro"/>
</dbReference>
<keyword evidence="1" id="KW-0479">Metal-binding</keyword>
<evidence type="ECO:0000259" key="8">
    <source>
        <dbReference type="Pfam" id="PF23121"/>
    </source>
</evidence>
<evidence type="ECO:0000256" key="2">
    <source>
        <dbReference type="ARBA" id="ARBA00022771"/>
    </source>
</evidence>
<evidence type="ECO:0000256" key="4">
    <source>
        <dbReference type="ARBA" id="ARBA00023015"/>
    </source>
</evidence>
<dbReference type="Pfam" id="PF23121">
    <property type="entry name" value="SPOC_AIPP2"/>
    <property type="match status" value="1"/>
</dbReference>
<accession>A0A9D4YIN5</accession>
<feature type="compositionally biased region" description="Polar residues" evidence="7">
    <location>
        <begin position="571"/>
        <end position="580"/>
    </location>
</feature>
<keyword evidence="10" id="KW-1185">Reference proteome</keyword>
<keyword evidence="6" id="KW-0175">Coiled coil</keyword>
<evidence type="ECO:0000313" key="10">
    <source>
        <dbReference type="Proteomes" id="UP001058974"/>
    </source>
</evidence>
<dbReference type="GO" id="GO:0034244">
    <property type="term" value="P:negative regulation of transcription elongation by RNA polymerase II"/>
    <property type="evidence" value="ECO:0007669"/>
    <property type="project" value="InterPro"/>
</dbReference>
<evidence type="ECO:0000256" key="1">
    <source>
        <dbReference type="ARBA" id="ARBA00022723"/>
    </source>
</evidence>